<feature type="transmembrane region" description="Helical" evidence="8">
    <location>
        <begin position="418"/>
        <end position="442"/>
    </location>
</feature>
<dbReference type="RefSeq" id="WP_270689166.1">
    <property type="nucleotide sequence ID" value="NZ_JAQFWQ010000097.1"/>
</dbReference>
<evidence type="ECO:0000313" key="10">
    <source>
        <dbReference type="Proteomes" id="UP001527866"/>
    </source>
</evidence>
<dbReference type="Proteomes" id="UP001527866">
    <property type="component" value="Unassembled WGS sequence"/>
</dbReference>
<proteinExistence type="inferred from homology"/>
<keyword evidence="4 8" id="KW-1003">Cell membrane</keyword>
<evidence type="ECO:0000256" key="7">
    <source>
        <dbReference type="ARBA" id="ARBA00023136"/>
    </source>
</evidence>
<keyword evidence="8" id="KW-0769">Symport</keyword>
<evidence type="ECO:0000256" key="3">
    <source>
        <dbReference type="ARBA" id="ARBA00022448"/>
    </source>
</evidence>
<evidence type="ECO:0000256" key="5">
    <source>
        <dbReference type="ARBA" id="ARBA00022692"/>
    </source>
</evidence>
<dbReference type="Pfam" id="PF01235">
    <property type="entry name" value="Na_Ala_symp"/>
    <property type="match status" value="1"/>
</dbReference>
<feature type="transmembrane region" description="Helical" evidence="8">
    <location>
        <begin position="89"/>
        <end position="110"/>
    </location>
</feature>
<keyword evidence="10" id="KW-1185">Reference proteome</keyword>
<evidence type="ECO:0000256" key="4">
    <source>
        <dbReference type="ARBA" id="ARBA00022475"/>
    </source>
</evidence>
<evidence type="ECO:0000256" key="1">
    <source>
        <dbReference type="ARBA" id="ARBA00004651"/>
    </source>
</evidence>
<protein>
    <submittedName>
        <fullName evidence="9">Alanine/glycine:cation symporter family protein</fullName>
    </submittedName>
</protein>
<evidence type="ECO:0000256" key="8">
    <source>
        <dbReference type="RuleBase" id="RU363064"/>
    </source>
</evidence>
<dbReference type="Gene3D" id="1.20.1740.10">
    <property type="entry name" value="Amino acid/polyamine transporter I"/>
    <property type="match status" value="1"/>
</dbReference>
<feature type="transmembrane region" description="Helical" evidence="8">
    <location>
        <begin position="203"/>
        <end position="226"/>
    </location>
</feature>
<dbReference type="InterPro" id="IPR001463">
    <property type="entry name" value="Na/Ala_symport"/>
</dbReference>
<evidence type="ECO:0000256" key="2">
    <source>
        <dbReference type="ARBA" id="ARBA00009261"/>
    </source>
</evidence>
<keyword evidence="5 8" id="KW-0812">Transmembrane</keyword>
<comment type="subcellular location">
    <subcellularLocation>
        <location evidence="1 8">Cell membrane</location>
        <topology evidence="1 8">Multi-pass membrane protein</topology>
    </subcellularLocation>
</comment>
<feature type="transmembrane region" description="Helical" evidence="8">
    <location>
        <begin position="384"/>
        <end position="406"/>
    </location>
</feature>
<comment type="caution">
    <text evidence="9">The sequence shown here is derived from an EMBL/GenBank/DDBJ whole genome shotgun (WGS) entry which is preliminary data.</text>
</comment>
<feature type="transmembrane region" description="Helical" evidence="8">
    <location>
        <begin position="176"/>
        <end position="196"/>
    </location>
</feature>
<gene>
    <name evidence="9" type="ORF">O4J56_25135</name>
</gene>
<accession>A0ABT4UAG8</accession>
<reference evidence="9 10" key="1">
    <citation type="submission" date="2023-01" db="EMBL/GenBank/DDBJ databases">
        <title>Draft genome sequence of Nocardiopsis sp. RSe5-2 isolated from halophytes.</title>
        <authorList>
            <person name="Duangmal K."/>
            <person name="Chantavorakit T."/>
        </authorList>
    </citation>
    <scope>NUCLEOTIDE SEQUENCE [LARGE SCALE GENOMIC DNA]</scope>
    <source>
        <strain evidence="9 10">RSe5-2</strain>
    </source>
</reference>
<dbReference type="NCBIfam" id="TIGR00835">
    <property type="entry name" value="agcS"/>
    <property type="match status" value="1"/>
</dbReference>
<feature type="transmembrane region" description="Helical" evidence="8">
    <location>
        <begin position="291"/>
        <end position="310"/>
    </location>
</feature>
<sequence>MDFLVTLNDRLWDPLVVLALGLGLVLTVLTRGVQFRRVPDMLRQIRGGSGTEAGVSSFQALMLTLSSRIGVGNIAGVATAVAAGGPGALVWMAVMGLLGGALAFVEATVAQMYKRRVDGRYWGGIPYYIERGLGQKWLAVVAALTALTLYAVLAPGVQANSITAAFDTAAGLDPRITGAVLTALLGFIIVGGRARIVAAADKLVPVMAVGYIAAALAVLAANASAVPGALRLIAASAVGADAVFGGIVGAAVAWGVRRAVFSNVAGVGEGTYGAAAAEVSHPVKQGLVQAFSVYVDTLFVCTATGLMIVVTGNYNVTAPDGSTVVEHVPGTEAGPAFTQGAVGTLFAGAGPLFVAVALALFAFTALIAFTFIAETNLTYLFGAAPPRAALAVLRGAVLAVTLYGSVESADLVWAVGDVGYASLAWVNMLCLLFLARPALAALRDYDAQRRQGRDPVFDPEAAGVRGAELWERGGARRPDA</sequence>
<evidence type="ECO:0000313" key="9">
    <source>
        <dbReference type="EMBL" id="MDA2813954.1"/>
    </source>
</evidence>
<keyword evidence="3 8" id="KW-0813">Transport</keyword>
<dbReference type="EMBL" id="JAQFWQ010000097">
    <property type="protein sequence ID" value="MDA2813954.1"/>
    <property type="molecule type" value="Genomic_DNA"/>
</dbReference>
<keyword evidence="6 8" id="KW-1133">Transmembrane helix</keyword>
<comment type="similarity">
    <text evidence="2 8">Belongs to the alanine or glycine:cation symporter (AGCS) (TC 2.A.25) family.</text>
</comment>
<keyword evidence="7 8" id="KW-0472">Membrane</keyword>
<evidence type="ECO:0000256" key="6">
    <source>
        <dbReference type="ARBA" id="ARBA00022989"/>
    </source>
</evidence>
<dbReference type="PRINTS" id="PR00175">
    <property type="entry name" value="NAALASMPORT"/>
</dbReference>
<feature type="transmembrane region" description="Helical" evidence="8">
    <location>
        <begin position="65"/>
        <end position="83"/>
    </location>
</feature>
<dbReference type="PANTHER" id="PTHR30330">
    <property type="entry name" value="AGSS FAMILY TRANSPORTER, SODIUM-ALANINE"/>
    <property type="match status" value="1"/>
</dbReference>
<feature type="transmembrane region" description="Helical" evidence="8">
    <location>
        <begin position="137"/>
        <end position="156"/>
    </location>
</feature>
<feature type="transmembrane region" description="Helical" evidence="8">
    <location>
        <begin position="12"/>
        <end position="33"/>
    </location>
</feature>
<feature type="transmembrane region" description="Helical" evidence="8">
    <location>
        <begin position="352"/>
        <end position="372"/>
    </location>
</feature>
<organism evidence="9 10">
    <name type="scientific">Nocardiopsis endophytica</name>
    <dbReference type="NCBI Taxonomy" id="3018445"/>
    <lineage>
        <taxon>Bacteria</taxon>
        <taxon>Bacillati</taxon>
        <taxon>Actinomycetota</taxon>
        <taxon>Actinomycetes</taxon>
        <taxon>Streptosporangiales</taxon>
        <taxon>Nocardiopsidaceae</taxon>
        <taxon>Nocardiopsis</taxon>
    </lineage>
</organism>
<feature type="transmembrane region" description="Helical" evidence="8">
    <location>
        <begin position="232"/>
        <end position="256"/>
    </location>
</feature>
<dbReference type="PANTHER" id="PTHR30330:SF7">
    <property type="entry name" value="SODIUM_PROTON-DEPENDENT ALANINE CARRIER PROTEIN YRBD-RELATED"/>
    <property type="match status" value="1"/>
</dbReference>
<name>A0ABT4UAG8_9ACTN</name>